<dbReference type="Pfam" id="PF02845">
    <property type="entry name" value="CUE"/>
    <property type="match status" value="1"/>
</dbReference>
<feature type="compositionally biased region" description="Acidic residues" evidence="1">
    <location>
        <begin position="489"/>
        <end position="505"/>
    </location>
</feature>
<feature type="compositionally biased region" description="Basic and acidic residues" evidence="1">
    <location>
        <begin position="43"/>
        <end position="67"/>
    </location>
</feature>
<dbReference type="InterPro" id="IPR009060">
    <property type="entry name" value="UBA-like_sf"/>
</dbReference>
<dbReference type="OrthoDB" id="9942608at2759"/>
<sequence length="505" mass="56907">MGGISDTKETVEEVSLLEEPKSSGEKKVENVVEVASESQTNMKKNEKSVDSEKTAEIRQELKEKVDDAELLESAKSAEPDSVPKGGISDLKPSEPAKSAVSDESPKISDARSPETPEYSDEERPPLPERNSSRTQVSQNPILAELTEAFPNIETKYVKAVLIASQGVLDPAFNALLYLSDPTFEAEASVPSAPAVAEGQGLARPPKVGQTQLEQDEMLARQLDAQFNKSRTRSSRHRGQENQGAQSMEDERAARENRIRRRQRDYERRTTQGQRPMNAEEQRYYDELGREASDDDFLSQFVEKDLPEIRNKVNRQVQETGKKVNEWFSGIRRTWTQEQQPQSSKYADYPEFSSGRENSTQQPQRMSSSNRSSGSEYENYIRPENRKVRFNSFGAMEGDDSVDTSQRLASHGISIYNKQDSHEGGRDDEDVAPQLPVRNKQTEVQPETTYIDTPEAATRKKWQPLPPEPINLTPSKVHATASKDKKENAAYEDDENDFLINSDDEL</sequence>
<dbReference type="SUPFAM" id="SSF46934">
    <property type="entry name" value="UBA-like"/>
    <property type="match status" value="1"/>
</dbReference>
<keyword evidence="4" id="KW-1185">Reference proteome</keyword>
<protein>
    <submittedName>
        <fullName evidence="3">LAME_0D02080g1_1</fullName>
    </submittedName>
</protein>
<dbReference type="Gene3D" id="1.10.8.10">
    <property type="entry name" value="DNA helicase RuvA subunit, C-terminal domain"/>
    <property type="match status" value="1"/>
</dbReference>
<organism evidence="3 4">
    <name type="scientific">Lachancea meyersii CBS 8951</name>
    <dbReference type="NCBI Taxonomy" id="1266667"/>
    <lineage>
        <taxon>Eukaryota</taxon>
        <taxon>Fungi</taxon>
        <taxon>Dikarya</taxon>
        <taxon>Ascomycota</taxon>
        <taxon>Saccharomycotina</taxon>
        <taxon>Saccharomycetes</taxon>
        <taxon>Saccharomycetales</taxon>
        <taxon>Saccharomycetaceae</taxon>
        <taxon>Lachancea</taxon>
    </lineage>
</organism>
<feature type="region of interest" description="Disordered" evidence="1">
    <location>
        <begin position="1"/>
        <end position="139"/>
    </location>
</feature>
<evidence type="ECO:0000259" key="2">
    <source>
        <dbReference type="PROSITE" id="PS51140"/>
    </source>
</evidence>
<dbReference type="Proteomes" id="UP000191144">
    <property type="component" value="Chromosome D"/>
</dbReference>
<accession>A0A1G4J785</accession>
<dbReference type="EMBL" id="LT598482">
    <property type="protein sequence ID" value="SCU85620.1"/>
    <property type="molecule type" value="Genomic_DNA"/>
</dbReference>
<feature type="region of interest" description="Disordered" evidence="1">
    <location>
        <begin position="226"/>
        <end position="280"/>
    </location>
</feature>
<dbReference type="GO" id="GO:0006511">
    <property type="term" value="P:ubiquitin-dependent protein catabolic process"/>
    <property type="evidence" value="ECO:0007669"/>
    <property type="project" value="TreeGrafter"/>
</dbReference>
<dbReference type="InterPro" id="IPR041807">
    <property type="entry name" value="Cue5/Don1_CUE"/>
</dbReference>
<feature type="compositionally biased region" description="Basic and acidic residues" evidence="1">
    <location>
        <begin position="18"/>
        <end position="30"/>
    </location>
</feature>
<feature type="compositionally biased region" description="Basic and acidic residues" evidence="1">
    <location>
        <begin position="1"/>
        <end position="11"/>
    </location>
</feature>
<dbReference type="FunFam" id="1.10.8.10:FF:000064">
    <property type="entry name" value="Similar to CUE domain-containing protein"/>
    <property type="match status" value="1"/>
</dbReference>
<reference evidence="4" key="1">
    <citation type="submission" date="2016-03" db="EMBL/GenBank/DDBJ databases">
        <authorList>
            <person name="Devillers Hugo."/>
        </authorList>
    </citation>
    <scope>NUCLEOTIDE SEQUENCE [LARGE SCALE GENOMIC DNA]</scope>
</reference>
<evidence type="ECO:0000256" key="1">
    <source>
        <dbReference type="SAM" id="MobiDB-lite"/>
    </source>
</evidence>
<dbReference type="CDD" id="cd14372">
    <property type="entry name" value="CUE_Cue5p_like"/>
    <property type="match status" value="1"/>
</dbReference>
<dbReference type="PANTHER" id="PTHR16461:SF5">
    <property type="entry name" value="TOLL-INTERACTING PROTEIN"/>
    <property type="match status" value="1"/>
</dbReference>
<feature type="compositionally biased region" description="Polar residues" evidence="1">
    <location>
        <begin position="441"/>
        <end position="450"/>
    </location>
</feature>
<dbReference type="GO" id="GO:0031624">
    <property type="term" value="F:ubiquitin conjugating enzyme binding"/>
    <property type="evidence" value="ECO:0007669"/>
    <property type="project" value="TreeGrafter"/>
</dbReference>
<feature type="compositionally biased region" description="Basic and acidic residues" evidence="1">
    <location>
        <begin position="103"/>
        <end position="114"/>
    </location>
</feature>
<dbReference type="AlphaFoldDB" id="A0A1G4J785"/>
<proteinExistence type="predicted"/>
<evidence type="ECO:0000313" key="3">
    <source>
        <dbReference type="EMBL" id="SCU85620.1"/>
    </source>
</evidence>
<gene>
    <name evidence="3" type="ORF">LAME_0D02080G</name>
</gene>
<dbReference type="InterPro" id="IPR003892">
    <property type="entry name" value="CUE"/>
</dbReference>
<dbReference type="GO" id="GO:0043130">
    <property type="term" value="F:ubiquitin binding"/>
    <property type="evidence" value="ECO:0007669"/>
    <property type="project" value="InterPro"/>
</dbReference>
<name>A0A1G4J785_9SACH</name>
<dbReference type="GO" id="GO:0005737">
    <property type="term" value="C:cytoplasm"/>
    <property type="evidence" value="ECO:0007669"/>
    <property type="project" value="TreeGrafter"/>
</dbReference>
<evidence type="ECO:0000313" key="4">
    <source>
        <dbReference type="Proteomes" id="UP000191144"/>
    </source>
</evidence>
<feature type="region of interest" description="Disordered" evidence="1">
    <location>
        <begin position="414"/>
        <end position="505"/>
    </location>
</feature>
<feature type="compositionally biased region" description="Polar residues" evidence="1">
    <location>
        <begin position="334"/>
        <end position="344"/>
    </location>
</feature>
<feature type="compositionally biased region" description="Polar residues" evidence="1">
    <location>
        <begin position="354"/>
        <end position="365"/>
    </location>
</feature>
<feature type="domain" description="CUE" evidence="2">
    <location>
        <begin position="137"/>
        <end position="180"/>
    </location>
</feature>
<dbReference type="PROSITE" id="PS51140">
    <property type="entry name" value="CUE"/>
    <property type="match status" value="1"/>
</dbReference>
<dbReference type="PANTHER" id="PTHR16461">
    <property type="entry name" value="TOLL-INTERACTING PROTEIN"/>
    <property type="match status" value="1"/>
</dbReference>
<dbReference type="SMART" id="SM00546">
    <property type="entry name" value="CUE"/>
    <property type="match status" value="1"/>
</dbReference>
<feature type="region of interest" description="Disordered" evidence="1">
    <location>
        <begin position="334"/>
        <end position="382"/>
    </location>
</feature>